<dbReference type="AlphaFoldDB" id="A0A482VQC0"/>
<evidence type="ECO:0000259" key="1">
    <source>
        <dbReference type="PROSITE" id="PS50404"/>
    </source>
</evidence>
<keyword evidence="3" id="KW-1185">Reference proteome</keyword>
<feature type="domain" description="GST N-terminal" evidence="1">
    <location>
        <begin position="1"/>
        <end position="101"/>
    </location>
</feature>
<protein>
    <submittedName>
        <fullName evidence="2">GST N 3 domain containing protein</fullName>
    </submittedName>
</protein>
<dbReference type="Proteomes" id="UP000292052">
    <property type="component" value="Unassembled WGS sequence"/>
</dbReference>
<dbReference type="PANTHER" id="PTHR43969:SF8">
    <property type="entry name" value="GLUTATHIONE S TRANSFERASE E13, ISOFORM A-RELATED"/>
    <property type="match status" value="1"/>
</dbReference>
<dbReference type="STRING" id="1661398.A0A482VQC0"/>
<reference evidence="2 3" key="1">
    <citation type="submission" date="2017-03" db="EMBL/GenBank/DDBJ databases">
        <title>Genome of the blue death feigning beetle - Asbolus verrucosus.</title>
        <authorList>
            <person name="Rider S.D."/>
        </authorList>
    </citation>
    <scope>NUCLEOTIDE SEQUENCE [LARGE SCALE GENOMIC DNA]</scope>
    <source>
        <strain evidence="2">Butters</strain>
        <tissue evidence="2">Head and leg muscle</tissue>
    </source>
</reference>
<dbReference type="Gene3D" id="1.20.1050.10">
    <property type="match status" value="1"/>
</dbReference>
<dbReference type="Gene3D" id="3.40.30.10">
    <property type="entry name" value="Glutaredoxin"/>
    <property type="match status" value="1"/>
</dbReference>
<dbReference type="InterPro" id="IPR036249">
    <property type="entry name" value="Thioredoxin-like_sf"/>
</dbReference>
<dbReference type="OrthoDB" id="2309723at2759"/>
<dbReference type="PANTHER" id="PTHR43969">
    <property type="entry name" value="GLUTATHIONE S TRANSFERASE D10, ISOFORM A-RELATED"/>
    <property type="match status" value="1"/>
</dbReference>
<dbReference type="InterPro" id="IPR004045">
    <property type="entry name" value="Glutathione_S-Trfase_N"/>
</dbReference>
<name>A0A482VQC0_ASBVE</name>
<comment type="caution">
    <text evidence="2">The sequence shown here is derived from an EMBL/GenBank/DDBJ whole genome shotgun (WGS) entry which is preliminary data.</text>
</comment>
<accession>A0A482VQC0</accession>
<dbReference type="SUPFAM" id="SSF52833">
    <property type="entry name" value="Thioredoxin-like"/>
    <property type="match status" value="1"/>
</dbReference>
<feature type="non-terminal residue" evidence="2">
    <location>
        <position position="132"/>
    </location>
</feature>
<evidence type="ECO:0000313" key="2">
    <source>
        <dbReference type="EMBL" id="RZC34588.1"/>
    </source>
</evidence>
<dbReference type="Pfam" id="PF13409">
    <property type="entry name" value="GST_N_2"/>
    <property type="match status" value="1"/>
</dbReference>
<dbReference type="GO" id="GO:0006749">
    <property type="term" value="P:glutathione metabolic process"/>
    <property type="evidence" value="ECO:0007669"/>
    <property type="project" value="TreeGrafter"/>
</dbReference>
<proteinExistence type="predicted"/>
<dbReference type="GO" id="GO:0004364">
    <property type="term" value="F:glutathione transferase activity"/>
    <property type="evidence" value="ECO:0007669"/>
    <property type="project" value="TreeGrafter"/>
</dbReference>
<sequence>MSMKLFYNDMSPPVRAVLMTAAALDVQLQTHEVHIYGKDQRDPELLQVSIPTPRLRSFARIFALLQINPRHTVPTLVDGDFTIWDSHAIVGYLVGLGESDELHPKDTKLRALVDQFLYFDSGVLYPRVNTII</sequence>
<dbReference type="EMBL" id="QDEB01078724">
    <property type="protein sequence ID" value="RZC34588.1"/>
    <property type="molecule type" value="Genomic_DNA"/>
</dbReference>
<gene>
    <name evidence="2" type="ORF">BDFB_014051</name>
</gene>
<organism evidence="2 3">
    <name type="scientific">Asbolus verrucosus</name>
    <name type="common">Desert ironclad beetle</name>
    <dbReference type="NCBI Taxonomy" id="1661398"/>
    <lineage>
        <taxon>Eukaryota</taxon>
        <taxon>Metazoa</taxon>
        <taxon>Ecdysozoa</taxon>
        <taxon>Arthropoda</taxon>
        <taxon>Hexapoda</taxon>
        <taxon>Insecta</taxon>
        <taxon>Pterygota</taxon>
        <taxon>Neoptera</taxon>
        <taxon>Endopterygota</taxon>
        <taxon>Coleoptera</taxon>
        <taxon>Polyphaga</taxon>
        <taxon>Cucujiformia</taxon>
        <taxon>Tenebrionidae</taxon>
        <taxon>Pimeliinae</taxon>
        <taxon>Asbolus</taxon>
    </lineage>
</organism>
<dbReference type="PROSITE" id="PS50404">
    <property type="entry name" value="GST_NTER"/>
    <property type="match status" value="1"/>
</dbReference>
<evidence type="ECO:0000313" key="3">
    <source>
        <dbReference type="Proteomes" id="UP000292052"/>
    </source>
</evidence>